<evidence type="ECO:0000256" key="1">
    <source>
        <dbReference type="ARBA" id="ARBA00004141"/>
    </source>
</evidence>
<comment type="subcellular location">
    <subcellularLocation>
        <location evidence="1">Membrane</location>
        <topology evidence="1">Multi-pass membrane protein</topology>
    </subcellularLocation>
</comment>
<evidence type="ECO:0000256" key="4">
    <source>
        <dbReference type="ARBA" id="ARBA00023136"/>
    </source>
</evidence>
<dbReference type="OrthoDB" id="2351791at2759"/>
<feature type="transmembrane region" description="Helical" evidence="5">
    <location>
        <begin position="497"/>
        <end position="519"/>
    </location>
</feature>
<dbReference type="VEuPathDB" id="FungiDB:yc1106_01899"/>
<feature type="transmembrane region" description="Helical" evidence="5">
    <location>
        <begin position="361"/>
        <end position="380"/>
    </location>
</feature>
<keyword evidence="2 5" id="KW-0812">Transmembrane</keyword>
<dbReference type="GO" id="GO:0022857">
    <property type="term" value="F:transmembrane transporter activity"/>
    <property type="evidence" value="ECO:0007669"/>
    <property type="project" value="InterPro"/>
</dbReference>
<feature type="transmembrane region" description="Helical" evidence="5">
    <location>
        <begin position="230"/>
        <end position="249"/>
    </location>
</feature>
<dbReference type="GO" id="GO:0005886">
    <property type="term" value="C:plasma membrane"/>
    <property type="evidence" value="ECO:0007669"/>
    <property type="project" value="TreeGrafter"/>
</dbReference>
<dbReference type="InterPro" id="IPR036259">
    <property type="entry name" value="MFS_trans_sf"/>
</dbReference>
<feature type="transmembrane region" description="Helical" evidence="5">
    <location>
        <begin position="335"/>
        <end position="354"/>
    </location>
</feature>
<dbReference type="EMBL" id="CP089275">
    <property type="protein sequence ID" value="USP74625.1"/>
    <property type="molecule type" value="Genomic_DNA"/>
</dbReference>
<evidence type="ECO:0000256" key="3">
    <source>
        <dbReference type="ARBA" id="ARBA00022989"/>
    </source>
</evidence>
<dbReference type="SUPFAM" id="SSF103473">
    <property type="entry name" value="MFS general substrate transporter"/>
    <property type="match status" value="1"/>
</dbReference>
<evidence type="ECO:0000259" key="6">
    <source>
        <dbReference type="PROSITE" id="PS50850"/>
    </source>
</evidence>
<dbReference type="PANTHER" id="PTHR23501">
    <property type="entry name" value="MAJOR FACILITATOR SUPERFAMILY"/>
    <property type="match status" value="1"/>
</dbReference>
<name>A0A9Q8Z2S5_CURCL</name>
<dbReference type="PROSITE" id="PS50850">
    <property type="entry name" value="MFS"/>
    <property type="match status" value="1"/>
</dbReference>
<dbReference type="Proteomes" id="UP001056012">
    <property type="component" value="Chromosome 2"/>
</dbReference>
<feature type="transmembrane region" description="Helical" evidence="5">
    <location>
        <begin position="189"/>
        <end position="209"/>
    </location>
</feature>
<accession>A0A9Q8Z2S5</accession>
<dbReference type="PANTHER" id="PTHR23501:SF59">
    <property type="entry name" value="MAJOR FACILITATOR SUPERFAMILY (MFS) PROFILE DOMAIN-CONTAINING PROTEIN-RELATED"/>
    <property type="match status" value="1"/>
</dbReference>
<evidence type="ECO:0000313" key="7">
    <source>
        <dbReference type="EMBL" id="USP74625.1"/>
    </source>
</evidence>
<dbReference type="Gene3D" id="1.20.1250.20">
    <property type="entry name" value="MFS general substrate transporter like domains"/>
    <property type="match status" value="1"/>
</dbReference>
<evidence type="ECO:0000256" key="2">
    <source>
        <dbReference type="ARBA" id="ARBA00022692"/>
    </source>
</evidence>
<gene>
    <name evidence="7" type="ORF">yc1106_01899</name>
</gene>
<sequence length="539" mass="58504">MGDKKMSMALTTFKISLPETVVPEKVPPRWHLLATFSSLCILALMVSLDATSLPVALPVVSKDLGGTAVEAFWSATSFLLASTVFQPIIGSFSHLYGRKSLMYVSLLLFFVGSIIIATGKSFTVVILGRTIQGSGGGGILCLTGLIIVDKVPLRERGKWISLVGAMWSIGTVTGPLLGGGLAKETLWRWIFWINLPLLGIAIIIIAVFLDSEATPGSFTEKLKELDWVGMALFLPSITGVMIPITRGGIECPWDSWRTLVPLFISTAGLLVFALHQEYVATNPLIRTSVFKNLSASIVFIQTIVYGIILGAVFLYLPLYFEAVKGMSPMMAGVAIFPWTFTVAPSAMVTGIAITKIAKYRWANWLGWCLTTVGIGLLVLLKSDTPTGVWVGVSLVGGIGLGMLYPAMLIAVQASSSIENQTYSTNIFTFVRAFGQALGIAVGGVVFQNRIEKRMLSKPLMSEMAGEYSKDAVGLVQIIKGMQETEMKSQLRESFTHALMWTWIFIACLSGFAFLASFLLERYNVSSPGGKEDSIQDEEK</sequence>
<proteinExistence type="predicted"/>
<reference evidence="7" key="1">
    <citation type="submission" date="2021-12" db="EMBL/GenBank/DDBJ databases">
        <title>Curvularia clavata genome.</title>
        <authorList>
            <person name="Cao Y."/>
        </authorList>
    </citation>
    <scope>NUCLEOTIDE SEQUENCE</scope>
    <source>
        <strain evidence="7">Yc1106</strain>
    </source>
</reference>
<feature type="transmembrane region" description="Helical" evidence="5">
    <location>
        <begin position="101"/>
        <end position="119"/>
    </location>
</feature>
<dbReference type="InterPro" id="IPR020846">
    <property type="entry name" value="MFS_dom"/>
</dbReference>
<dbReference type="InterPro" id="IPR011701">
    <property type="entry name" value="MFS"/>
</dbReference>
<dbReference type="Gene3D" id="1.20.1720.10">
    <property type="entry name" value="Multidrug resistance protein D"/>
    <property type="match status" value="1"/>
</dbReference>
<feature type="transmembrane region" description="Helical" evidence="5">
    <location>
        <begin position="32"/>
        <end position="51"/>
    </location>
</feature>
<protein>
    <recommendedName>
        <fullName evidence="6">Major facilitator superfamily (MFS) profile domain-containing protein</fullName>
    </recommendedName>
</protein>
<dbReference type="PRINTS" id="PR01036">
    <property type="entry name" value="TCRTETB"/>
</dbReference>
<feature type="transmembrane region" description="Helical" evidence="5">
    <location>
        <begin position="71"/>
        <end position="89"/>
    </location>
</feature>
<dbReference type="Pfam" id="PF07690">
    <property type="entry name" value="MFS_1"/>
    <property type="match status" value="1"/>
</dbReference>
<keyword evidence="4 5" id="KW-0472">Membrane</keyword>
<organism evidence="7 8">
    <name type="scientific">Curvularia clavata</name>
    <dbReference type="NCBI Taxonomy" id="95742"/>
    <lineage>
        <taxon>Eukaryota</taxon>
        <taxon>Fungi</taxon>
        <taxon>Dikarya</taxon>
        <taxon>Ascomycota</taxon>
        <taxon>Pezizomycotina</taxon>
        <taxon>Dothideomycetes</taxon>
        <taxon>Pleosporomycetidae</taxon>
        <taxon>Pleosporales</taxon>
        <taxon>Pleosporineae</taxon>
        <taxon>Pleosporaceae</taxon>
        <taxon>Curvularia</taxon>
    </lineage>
</organism>
<feature type="transmembrane region" description="Helical" evidence="5">
    <location>
        <begin position="255"/>
        <end position="274"/>
    </location>
</feature>
<feature type="domain" description="Major facilitator superfamily (MFS) profile" evidence="6">
    <location>
        <begin position="35"/>
        <end position="524"/>
    </location>
</feature>
<feature type="transmembrane region" description="Helical" evidence="5">
    <location>
        <begin position="159"/>
        <end position="177"/>
    </location>
</feature>
<feature type="transmembrane region" description="Helical" evidence="5">
    <location>
        <begin position="422"/>
        <end position="446"/>
    </location>
</feature>
<feature type="transmembrane region" description="Helical" evidence="5">
    <location>
        <begin position="295"/>
        <end position="315"/>
    </location>
</feature>
<evidence type="ECO:0000313" key="8">
    <source>
        <dbReference type="Proteomes" id="UP001056012"/>
    </source>
</evidence>
<dbReference type="AlphaFoldDB" id="A0A9Q8Z2S5"/>
<keyword evidence="8" id="KW-1185">Reference proteome</keyword>
<feature type="transmembrane region" description="Helical" evidence="5">
    <location>
        <begin position="386"/>
        <end position="410"/>
    </location>
</feature>
<evidence type="ECO:0000256" key="5">
    <source>
        <dbReference type="SAM" id="Phobius"/>
    </source>
</evidence>
<keyword evidence="3 5" id="KW-1133">Transmembrane helix</keyword>